<sequence length="199" mass="21514">MRARISHSHTMPELSPSPPAALVVVVSGTAATRVSRPLRRSGHPPVLSPLSRLPSPPLRQSCHQRQHGNPLQWPGEVHPLPPPSISDEQFIVSSFVSPASTSHWSWRSHATSTVTTRSRASATDTPEPRGKDIDDELLLRLSMYASRLPSLPDVNALASSGFARGHGLPADSQCEQGFIPVVGSGHRYGYVFQVVDADL</sequence>
<accession>A0AAV5FBN8</accession>
<dbReference type="Proteomes" id="UP001054889">
    <property type="component" value="Unassembled WGS sequence"/>
</dbReference>
<comment type="caution">
    <text evidence="2">The sequence shown here is derived from an EMBL/GenBank/DDBJ whole genome shotgun (WGS) entry which is preliminary data.</text>
</comment>
<evidence type="ECO:0000313" key="2">
    <source>
        <dbReference type="EMBL" id="GJN31710.1"/>
    </source>
</evidence>
<feature type="region of interest" description="Disordered" evidence="1">
    <location>
        <begin position="34"/>
        <end position="76"/>
    </location>
</feature>
<feature type="compositionally biased region" description="Low complexity" evidence="1">
    <location>
        <begin position="44"/>
        <end position="61"/>
    </location>
</feature>
<evidence type="ECO:0000313" key="3">
    <source>
        <dbReference type="Proteomes" id="UP001054889"/>
    </source>
</evidence>
<reference evidence="2" key="2">
    <citation type="submission" date="2021-12" db="EMBL/GenBank/DDBJ databases">
        <title>Resequencing data analysis of finger millet.</title>
        <authorList>
            <person name="Hatakeyama M."/>
            <person name="Aluri S."/>
            <person name="Balachadran M.T."/>
            <person name="Sivarajan S.R."/>
            <person name="Poveda L."/>
            <person name="Shimizu-Inatsugi R."/>
            <person name="Schlapbach R."/>
            <person name="Sreeman S.M."/>
            <person name="Shimizu K.K."/>
        </authorList>
    </citation>
    <scope>NUCLEOTIDE SEQUENCE</scope>
</reference>
<organism evidence="2 3">
    <name type="scientific">Eleusine coracana subsp. coracana</name>
    <dbReference type="NCBI Taxonomy" id="191504"/>
    <lineage>
        <taxon>Eukaryota</taxon>
        <taxon>Viridiplantae</taxon>
        <taxon>Streptophyta</taxon>
        <taxon>Embryophyta</taxon>
        <taxon>Tracheophyta</taxon>
        <taxon>Spermatophyta</taxon>
        <taxon>Magnoliopsida</taxon>
        <taxon>Liliopsida</taxon>
        <taxon>Poales</taxon>
        <taxon>Poaceae</taxon>
        <taxon>PACMAD clade</taxon>
        <taxon>Chloridoideae</taxon>
        <taxon>Cynodonteae</taxon>
        <taxon>Eleusininae</taxon>
        <taxon>Eleusine</taxon>
    </lineage>
</organism>
<dbReference type="EMBL" id="BQKI01000082">
    <property type="protein sequence ID" value="GJN31710.1"/>
    <property type="molecule type" value="Genomic_DNA"/>
</dbReference>
<evidence type="ECO:0000256" key="1">
    <source>
        <dbReference type="SAM" id="MobiDB-lite"/>
    </source>
</evidence>
<protein>
    <submittedName>
        <fullName evidence="2">Uncharacterized protein</fullName>
    </submittedName>
</protein>
<name>A0AAV5FBN8_ELECO</name>
<feature type="compositionally biased region" description="Low complexity" evidence="1">
    <location>
        <begin position="107"/>
        <end position="125"/>
    </location>
</feature>
<feature type="region of interest" description="Disordered" evidence="1">
    <location>
        <begin position="107"/>
        <end position="131"/>
    </location>
</feature>
<reference evidence="2" key="1">
    <citation type="journal article" date="2018" name="DNA Res.">
        <title>Multiple hybrid de novo genome assembly of finger millet, an orphan allotetraploid crop.</title>
        <authorList>
            <person name="Hatakeyama M."/>
            <person name="Aluri S."/>
            <person name="Balachadran M.T."/>
            <person name="Sivarajan S.R."/>
            <person name="Patrignani A."/>
            <person name="Gruter S."/>
            <person name="Poveda L."/>
            <person name="Shimizu-Inatsugi R."/>
            <person name="Baeten J."/>
            <person name="Francoijs K.J."/>
            <person name="Nataraja K.N."/>
            <person name="Reddy Y.A.N."/>
            <person name="Phadnis S."/>
            <person name="Ravikumar R.L."/>
            <person name="Schlapbach R."/>
            <person name="Sreeman S.M."/>
            <person name="Shimizu K.K."/>
        </authorList>
    </citation>
    <scope>NUCLEOTIDE SEQUENCE</scope>
</reference>
<dbReference type="AlphaFoldDB" id="A0AAV5FBN8"/>
<gene>
    <name evidence="2" type="primary">gb20140</name>
    <name evidence="2" type="ORF">PR202_gb20140</name>
</gene>
<keyword evidence="3" id="KW-1185">Reference proteome</keyword>
<proteinExistence type="predicted"/>